<feature type="domain" description="C2" evidence="2">
    <location>
        <begin position="1"/>
        <end position="78"/>
    </location>
</feature>
<dbReference type="CDD" id="cd00030">
    <property type="entry name" value="C2"/>
    <property type="match status" value="1"/>
</dbReference>
<gene>
    <name evidence="3" type="ORF">FGO68_gene9817</name>
</gene>
<comment type="caution">
    <text evidence="3">The sequence shown here is derived from an EMBL/GenBank/DDBJ whole genome shotgun (WGS) entry which is preliminary data.</text>
</comment>
<dbReference type="Pfam" id="PF00168">
    <property type="entry name" value="C2"/>
    <property type="match status" value="1"/>
</dbReference>
<organism evidence="3 4">
    <name type="scientific">Halteria grandinella</name>
    <dbReference type="NCBI Taxonomy" id="5974"/>
    <lineage>
        <taxon>Eukaryota</taxon>
        <taxon>Sar</taxon>
        <taxon>Alveolata</taxon>
        <taxon>Ciliophora</taxon>
        <taxon>Intramacronucleata</taxon>
        <taxon>Spirotrichea</taxon>
        <taxon>Stichotrichia</taxon>
        <taxon>Sporadotrichida</taxon>
        <taxon>Halteriidae</taxon>
        <taxon>Halteria</taxon>
    </lineage>
</organism>
<keyword evidence="4" id="KW-1185">Reference proteome</keyword>
<accession>A0A8J8SZC9</accession>
<dbReference type="SUPFAM" id="SSF49562">
    <property type="entry name" value="C2 domain (Calcium/lipid-binding domain, CaLB)"/>
    <property type="match status" value="1"/>
</dbReference>
<dbReference type="Proteomes" id="UP000785679">
    <property type="component" value="Unassembled WGS sequence"/>
</dbReference>
<name>A0A8J8SZC9_HALGN</name>
<evidence type="ECO:0000256" key="1">
    <source>
        <dbReference type="SAM" id="MobiDB-lite"/>
    </source>
</evidence>
<feature type="region of interest" description="Disordered" evidence="1">
    <location>
        <begin position="130"/>
        <end position="178"/>
    </location>
</feature>
<dbReference type="InterPro" id="IPR000008">
    <property type="entry name" value="C2_dom"/>
</dbReference>
<feature type="compositionally biased region" description="Polar residues" evidence="1">
    <location>
        <begin position="134"/>
        <end position="164"/>
    </location>
</feature>
<protein>
    <recommendedName>
        <fullName evidence="2">C2 domain-containing protein</fullName>
    </recommendedName>
</protein>
<dbReference type="Gene3D" id="2.60.40.150">
    <property type="entry name" value="C2 domain"/>
    <property type="match status" value="1"/>
</dbReference>
<evidence type="ECO:0000313" key="4">
    <source>
        <dbReference type="Proteomes" id="UP000785679"/>
    </source>
</evidence>
<dbReference type="AlphaFoldDB" id="A0A8J8SZC9"/>
<evidence type="ECO:0000313" key="3">
    <source>
        <dbReference type="EMBL" id="TNV75843.1"/>
    </source>
</evidence>
<dbReference type="InterPro" id="IPR035892">
    <property type="entry name" value="C2_domain_sf"/>
</dbReference>
<dbReference type="PANTHER" id="PTHR47052:SF3">
    <property type="entry name" value="INGRESSION PROTEIN 1"/>
    <property type="match status" value="1"/>
</dbReference>
<dbReference type="PROSITE" id="PS50004">
    <property type="entry name" value="C2"/>
    <property type="match status" value="1"/>
</dbReference>
<proteinExistence type="predicted"/>
<evidence type="ECO:0000259" key="2">
    <source>
        <dbReference type="PROSITE" id="PS50004"/>
    </source>
</evidence>
<reference evidence="3" key="1">
    <citation type="submission" date="2019-06" db="EMBL/GenBank/DDBJ databases">
        <authorList>
            <person name="Zheng W."/>
        </authorList>
    </citation>
    <scope>NUCLEOTIDE SEQUENCE</scope>
    <source>
        <strain evidence="3">QDHG01</strain>
    </source>
</reference>
<dbReference type="OrthoDB" id="312957at2759"/>
<dbReference type="EMBL" id="RRYP01014711">
    <property type="protein sequence ID" value="TNV75843.1"/>
    <property type="molecule type" value="Genomic_DNA"/>
</dbReference>
<sequence>MDPFVEISYNNKKYRSMTHKNGGKFPSWNQTFEIEIDSAQDDLSFTIFDENVLSKDFICQSFIKASALCMNNGVRDWFSLLYKQQQAGQILLETQFLPFQSKQEFKQQNISVEEQNMARQRLEEEQLKGVGSKSYFTESGVGASSSYTRDVTGTSEFQLPSTGQSEKERQIFQGEPYK</sequence>
<dbReference type="InterPro" id="IPR052981">
    <property type="entry name" value="Ingression_C2_domain"/>
</dbReference>
<dbReference type="PANTHER" id="PTHR47052">
    <property type="entry name" value="CONSERVED SERINE PROLINE-RICH PROTEIN (AFU_ORTHOLOGUE AFUA_2G01790)"/>
    <property type="match status" value="1"/>
</dbReference>